<dbReference type="PANTHER" id="PTHR13386">
    <property type="entry name" value="HISTONE PARYLATION FACTOR 1"/>
    <property type="match status" value="1"/>
</dbReference>
<dbReference type="GO" id="GO:0072572">
    <property type="term" value="F:poly-ADP-D-ribose binding"/>
    <property type="evidence" value="ECO:0007669"/>
    <property type="project" value="TreeGrafter"/>
</dbReference>
<accession>A0A2J7PZ31</accession>
<evidence type="ECO:0000256" key="1">
    <source>
        <dbReference type="ARBA" id="ARBA00004123"/>
    </source>
</evidence>
<comment type="subcellular location">
    <subcellularLocation>
        <location evidence="2">Chromosome</location>
    </subcellularLocation>
    <subcellularLocation>
        <location evidence="1">Nucleus</location>
    </subcellularLocation>
</comment>
<dbReference type="InterPro" id="IPR019406">
    <property type="entry name" value="APLF_PBZ"/>
</dbReference>
<evidence type="ECO:0000313" key="8">
    <source>
        <dbReference type="Proteomes" id="UP000235965"/>
    </source>
</evidence>
<keyword evidence="4" id="KW-0158">Chromosome</keyword>
<name>A0A2J7PZ31_9NEOP</name>
<dbReference type="InterPro" id="IPR019361">
    <property type="entry name" value="HPF1"/>
</dbReference>
<evidence type="ECO:0000256" key="5">
    <source>
        <dbReference type="ARBA" id="ARBA00023242"/>
    </source>
</evidence>
<proteinExistence type="inferred from homology"/>
<comment type="caution">
    <text evidence="7">The sequence shown here is derived from an EMBL/GenBank/DDBJ whole genome shotgun (WGS) entry which is preliminary data.</text>
</comment>
<dbReference type="GO" id="GO:0006974">
    <property type="term" value="P:DNA damage response"/>
    <property type="evidence" value="ECO:0007669"/>
    <property type="project" value="InterPro"/>
</dbReference>
<dbReference type="GO" id="GO:0005694">
    <property type="term" value="C:chromosome"/>
    <property type="evidence" value="ECO:0007669"/>
    <property type="project" value="UniProtKB-SubCell"/>
</dbReference>
<evidence type="ECO:0000256" key="4">
    <source>
        <dbReference type="ARBA" id="ARBA00022454"/>
    </source>
</evidence>
<dbReference type="GO" id="GO:0042393">
    <property type="term" value="F:histone binding"/>
    <property type="evidence" value="ECO:0007669"/>
    <property type="project" value="InterPro"/>
</dbReference>
<sequence length="402" mass="45616">MEARLTCEEAPRLLCKYGQKCYQTNPLHHQKYKHPPKRKIEAKVGVASKKKKTVAPPGNNERNVPVLVEDECKVLSVPEEEEDLPPTPENENEAIKQKFLVDMPEDFYSFWSFCKSLSPDKPEEALKDVGLLLVGPFDILSGNLKKAKTRKLSLYLIHWRYYYDPPEFQTVVKGDDTKQYHMGYFRDDPQEPPCFVARNCAAIDCTITPMAENIFGAVNAYLDAMKGKCDPFQKMKVSKVQNSLKSWAKDNNFVLDVLSEAMKARNKKVVTKTFHNAGLVVPWNKKTELGYRKLIETDETLKRILKNVVGSSCEMEREAHLGALQPIVTAANIANDECDFGTSLELGLDLFSFGGKVFHRTALNLLKTAYSLLQRNEFALIIEAHLKNRRRGTALSIVDQII</sequence>
<evidence type="ECO:0000259" key="6">
    <source>
        <dbReference type="Pfam" id="PF10283"/>
    </source>
</evidence>
<evidence type="ECO:0000256" key="3">
    <source>
        <dbReference type="ARBA" id="ARBA00010803"/>
    </source>
</evidence>
<keyword evidence="8" id="KW-1185">Reference proteome</keyword>
<dbReference type="EMBL" id="NEVH01020341">
    <property type="protein sequence ID" value="PNF21588.1"/>
    <property type="molecule type" value="Genomic_DNA"/>
</dbReference>
<protein>
    <recommendedName>
        <fullName evidence="6">PBZ-type domain-containing protein</fullName>
    </recommendedName>
</protein>
<dbReference type="Pfam" id="PF10228">
    <property type="entry name" value="HPF1"/>
    <property type="match status" value="1"/>
</dbReference>
<feature type="domain" description="PBZ-type" evidence="6">
    <location>
        <begin position="15"/>
        <end position="37"/>
    </location>
</feature>
<dbReference type="PANTHER" id="PTHR13386:SF1">
    <property type="entry name" value="HISTONE PARYLATION FACTOR 1"/>
    <property type="match status" value="1"/>
</dbReference>
<dbReference type="InParanoid" id="A0A2J7PZ31"/>
<reference evidence="7 8" key="1">
    <citation type="submission" date="2017-12" db="EMBL/GenBank/DDBJ databases">
        <title>Hemimetabolous genomes reveal molecular basis of termite eusociality.</title>
        <authorList>
            <person name="Harrison M.C."/>
            <person name="Jongepier E."/>
            <person name="Robertson H.M."/>
            <person name="Arning N."/>
            <person name="Bitard-Feildel T."/>
            <person name="Chao H."/>
            <person name="Childers C.P."/>
            <person name="Dinh H."/>
            <person name="Doddapaneni H."/>
            <person name="Dugan S."/>
            <person name="Gowin J."/>
            <person name="Greiner C."/>
            <person name="Han Y."/>
            <person name="Hu H."/>
            <person name="Hughes D.S.T."/>
            <person name="Huylmans A.-K."/>
            <person name="Kemena C."/>
            <person name="Kremer L.P.M."/>
            <person name="Lee S.L."/>
            <person name="Lopez-Ezquerra A."/>
            <person name="Mallet L."/>
            <person name="Monroy-Kuhn J.M."/>
            <person name="Moser A."/>
            <person name="Murali S.C."/>
            <person name="Muzny D.M."/>
            <person name="Otani S."/>
            <person name="Piulachs M.-D."/>
            <person name="Poelchau M."/>
            <person name="Qu J."/>
            <person name="Schaub F."/>
            <person name="Wada-Katsumata A."/>
            <person name="Worley K.C."/>
            <person name="Xie Q."/>
            <person name="Ylla G."/>
            <person name="Poulsen M."/>
            <person name="Gibbs R.A."/>
            <person name="Schal C."/>
            <person name="Richards S."/>
            <person name="Belles X."/>
            <person name="Korb J."/>
            <person name="Bornberg-Bauer E."/>
        </authorList>
    </citation>
    <scope>NUCLEOTIDE SEQUENCE [LARGE SCALE GENOMIC DNA]</scope>
    <source>
        <tissue evidence="7">Whole body</tissue>
    </source>
</reference>
<dbReference type="OrthoDB" id="416496at2759"/>
<keyword evidence="5" id="KW-0539">Nucleus</keyword>
<dbReference type="AlphaFoldDB" id="A0A2J7PZ31"/>
<evidence type="ECO:0000256" key="2">
    <source>
        <dbReference type="ARBA" id="ARBA00004286"/>
    </source>
</evidence>
<dbReference type="Proteomes" id="UP000235965">
    <property type="component" value="Unassembled WGS sequence"/>
</dbReference>
<comment type="similarity">
    <text evidence="3">Belongs to the HPF1 family.</text>
</comment>
<dbReference type="GO" id="GO:0005634">
    <property type="term" value="C:nucleus"/>
    <property type="evidence" value="ECO:0007669"/>
    <property type="project" value="UniProtKB-SubCell"/>
</dbReference>
<gene>
    <name evidence="7" type="ORF">B7P43_G12709</name>
</gene>
<organism evidence="7 8">
    <name type="scientific">Cryptotermes secundus</name>
    <dbReference type="NCBI Taxonomy" id="105785"/>
    <lineage>
        <taxon>Eukaryota</taxon>
        <taxon>Metazoa</taxon>
        <taxon>Ecdysozoa</taxon>
        <taxon>Arthropoda</taxon>
        <taxon>Hexapoda</taxon>
        <taxon>Insecta</taxon>
        <taxon>Pterygota</taxon>
        <taxon>Neoptera</taxon>
        <taxon>Polyneoptera</taxon>
        <taxon>Dictyoptera</taxon>
        <taxon>Blattodea</taxon>
        <taxon>Blattoidea</taxon>
        <taxon>Termitoidae</taxon>
        <taxon>Kalotermitidae</taxon>
        <taxon>Cryptotermitinae</taxon>
        <taxon>Cryptotermes</taxon>
    </lineage>
</organism>
<dbReference type="Pfam" id="PF10283">
    <property type="entry name" value="zf-CCHH"/>
    <property type="match status" value="1"/>
</dbReference>
<evidence type="ECO:0000313" key="7">
    <source>
        <dbReference type="EMBL" id="PNF21588.1"/>
    </source>
</evidence>
<dbReference type="STRING" id="105785.A0A2J7PZ31"/>
<dbReference type="FunCoup" id="A0A2J7PZ31">
    <property type="interactions" value="1129"/>
</dbReference>